<dbReference type="EMBL" id="QGTR01000004">
    <property type="protein sequence ID" value="PWV98902.1"/>
    <property type="molecule type" value="Genomic_DNA"/>
</dbReference>
<evidence type="ECO:0000313" key="3">
    <source>
        <dbReference type="Proteomes" id="UP000246352"/>
    </source>
</evidence>
<dbReference type="Proteomes" id="UP000246352">
    <property type="component" value="Unassembled WGS sequence"/>
</dbReference>
<gene>
    <name evidence="2" type="ORF">DFR52_104193</name>
</gene>
<name>A0A317PH44_9HYPH</name>
<reference evidence="2 3" key="1">
    <citation type="submission" date="2018-05" db="EMBL/GenBank/DDBJ databases">
        <title>Genomic Encyclopedia of Type Strains, Phase IV (KMG-IV): sequencing the most valuable type-strain genomes for metagenomic binning, comparative biology and taxonomic classification.</title>
        <authorList>
            <person name="Goeker M."/>
        </authorList>
    </citation>
    <scope>NUCLEOTIDE SEQUENCE [LARGE SCALE GENOMIC DNA]</scope>
    <source>
        <strain evidence="2 3">DSM 16791</strain>
    </source>
</reference>
<comment type="caution">
    <text evidence="2">The sequence shown here is derived from an EMBL/GenBank/DDBJ whole genome shotgun (WGS) entry which is preliminary data.</text>
</comment>
<organism evidence="2 3">
    <name type="scientific">Hoeflea marina</name>
    <dbReference type="NCBI Taxonomy" id="274592"/>
    <lineage>
        <taxon>Bacteria</taxon>
        <taxon>Pseudomonadati</taxon>
        <taxon>Pseudomonadota</taxon>
        <taxon>Alphaproteobacteria</taxon>
        <taxon>Hyphomicrobiales</taxon>
        <taxon>Rhizobiaceae</taxon>
        <taxon>Hoeflea</taxon>
    </lineage>
</organism>
<sequence>MMRFLSGAALAASLVVAAPVVRADTIDMSTVTCEQMESMDADTIAWYLVWLDGWLAGQADETTLDVDQLGAQIDGIAAKCAENPSLSVINAAKAYLNE</sequence>
<proteinExistence type="predicted"/>
<dbReference type="Pfam" id="PF06411">
    <property type="entry name" value="HdeA"/>
    <property type="match status" value="1"/>
</dbReference>
<keyword evidence="1" id="KW-0732">Signal</keyword>
<accession>A0A317PH44</accession>
<dbReference type="OrthoDB" id="8239644at2"/>
<dbReference type="RefSeq" id="WP_110033068.1">
    <property type="nucleotide sequence ID" value="NZ_QGTR01000004.1"/>
</dbReference>
<dbReference type="InterPro" id="IPR010486">
    <property type="entry name" value="HNS-dep_expression_A/B"/>
</dbReference>
<evidence type="ECO:0000313" key="2">
    <source>
        <dbReference type="EMBL" id="PWV98902.1"/>
    </source>
</evidence>
<feature type="signal peptide" evidence="1">
    <location>
        <begin position="1"/>
        <end position="23"/>
    </location>
</feature>
<feature type="chain" id="PRO_5016448165" evidence="1">
    <location>
        <begin position="24"/>
        <end position="98"/>
    </location>
</feature>
<keyword evidence="3" id="KW-1185">Reference proteome</keyword>
<protein>
    <submittedName>
        <fullName evidence="2">Acid stress chaperone HdeB</fullName>
    </submittedName>
</protein>
<dbReference type="AlphaFoldDB" id="A0A317PH44"/>
<evidence type="ECO:0000256" key="1">
    <source>
        <dbReference type="SAM" id="SignalP"/>
    </source>
</evidence>